<comment type="caution">
    <text evidence="2">The sequence shown here is derived from an EMBL/GenBank/DDBJ whole genome shotgun (WGS) entry which is preliminary data.</text>
</comment>
<evidence type="ECO:0000313" key="3">
    <source>
        <dbReference type="Proteomes" id="UP000243650"/>
    </source>
</evidence>
<proteinExistence type="predicted"/>
<keyword evidence="1" id="KW-1133">Transmembrane helix</keyword>
<dbReference type="RefSeq" id="WP_105959601.1">
    <property type="nucleotide sequence ID" value="NZ_PVNS01000010.1"/>
</dbReference>
<dbReference type="AlphaFoldDB" id="A0A2P6MFI5"/>
<keyword evidence="1" id="KW-0472">Membrane</keyword>
<evidence type="ECO:0000313" key="2">
    <source>
        <dbReference type="EMBL" id="PRO65044.1"/>
    </source>
</evidence>
<feature type="transmembrane region" description="Helical" evidence="1">
    <location>
        <begin position="97"/>
        <end position="115"/>
    </location>
</feature>
<keyword evidence="1" id="KW-0812">Transmembrane</keyword>
<accession>A0A2P6MFI5</accession>
<dbReference type="Proteomes" id="UP000243650">
    <property type="component" value="Unassembled WGS sequence"/>
</dbReference>
<organism evidence="2 3">
    <name type="scientific">Alkalicoccus urumqiensis</name>
    <name type="common">Bacillus urumqiensis</name>
    <dbReference type="NCBI Taxonomy" id="1548213"/>
    <lineage>
        <taxon>Bacteria</taxon>
        <taxon>Bacillati</taxon>
        <taxon>Bacillota</taxon>
        <taxon>Bacilli</taxon>
        <taxon>Bacillales</taxon>
        <taxon>Bacillaceae</taxon>
        <taxon>Alkalicoccus</taxon>
    </lineage>
</organism>
<reference evidence="2 3" key="1">
    <citation type="submission" date="2018-03" db="EMBL/GenBank/DDBJ databases">
        <title>Bacillus urumqiensis sp. nov., a moderately haloalkaliphilic bacterium isolated from a salt lake.</title>
        <authorList>
            <person name="Zhao B."/>
            <person name="Liao Z."/>
        </authorList>
    </citation>
    <scope>NUCLEOTIDE SEQUENCE [LARGE SCALE GENOMIC DNA]</scope>
    <source>
        <strain evidence="2 3">BZ-SZ-XJ18</strain>
    </source>
</reference>
<name>A0A2P6MFI5_ALKUR</name>
<evidence type="ECO:0000256" key="1">
    <source>
        <dbReference type="SAM" id="Phobius"/>
    </source>
</evidence>
<keyword evidence="3" id="KW-1185">Reference proteome</keyword>
<feature type="transmembrane region" description="Helical" evidence="1">
    <location>
        <begin position="6"/>
        <end position="23"/>
    </location>
</feature>
<feature type="transmembrane region" description="Helical" evidence="1">
    <location>
        <begin position="66"/>
        <end position="85"/>
    </location>
</feature>
<sequence length="116" mass="13429">MTGAVLLLIVFFLIHVLFQNWYVTSMNVPLRDDQQVLSSFVWKVDRLLSFSLFASVIVIIQAFSSFYVWMFSALSLILFLRALFLFHASPRSVNWKFRAASAVWYSLGAFVYIGLF</sequence>
<gene>
    <name evidence="2" type="ORF">C6I21_11390</name>
</gene>
<protein>
    <submittedName>
        <fullName evidence="2">Uncharacterized protein</fullName>
    </submittedName>
</protein>
<dbReference type="EMBL" id="PVNS01000010">
    <property type="protein sequence ID" value="PRO65044.1"/>
    <property type="molecule type" value="Genomic_DNA"/>
</dbReference>
<feature type="transmembrane region" description="Helical" evidence="1">
    <location>
        <begin position="44"/>
        <end position="60"/>
    </location>
</feature>